<evidence type="ECO:0000259" key="6">
    <source>
        <dbReference type="PROSITE" id="PS50112"/>
    </source>
</evidence>
<organism evidence="8 9">
    <name type="scientific">Caerostris extrusa</name>
    <name type="common">Bark spider</name>
    <name type="synonym">Caerostris bankana</name>
    <dbReference type="NCBI Taxonomy" id="172846"/>
    <lineage>
        <taxon>Eukaryota</taxon>
        <taxon>Metazoa</taxon>
        <taxon>Ecdysozoa</taxon>
        <taxon>Arthropoda</taxon>
        <taxon>Chelicerata</taxon>
        <taxon>Arachnida</taxon>
        <taxon>Araneae</taxon>
        <taxon>Araneomorphae</taxon>
        <taxon>Entelegynae</taxon>
        <taxon>Araneoidea</taxon>
        <taxon>Araneidae</taxon>
        <taxon>Caerostris</taxon>
    </lineage>
</organism>
<keyword evidence="9" id="KW-1185">Reference proteome</keyword>
<dbReference type="Pfam" id="PF00989">
    <property type="entry name" value="PAS"/>
    <property type="match status" value="1"/>
</dbReference>
<dbReference type="EMBL" id="BPLR01002458">
    <property type="protein sequence ID" value="GIX73928.1"/>
    <property type="molecule type" value="Genomic_DNA"/>
</dbReference>
<dbReference type="GO" id="GO:0000977">
    <property type="term" value="F:RNA polymerase II transcription regulatory region sequence-specific DNA binding"/>
    <property type="evidence" value="ECO:0007669"/>
    <property type="project" value="TreeGrafter"/>
</dbReference>
<evidence type="ECO:0000256" key="4">
    <source>
        <dbReference type="ARBA" id="ARBA00023163"/>
    </source>
</evidence>
<dbReference type="Pfam" id="PF23171">
    <property type="entry name" value="bHLH_HIF1A"/>
    <property type="match status" value="1"/>
</dbReference>
<evidence type="ECO:0000259" key="7">
    <source>
        <dbReference type="PROSITE" id="PS50888"/>
    </source>
</evidence>
<evidence type="ECO:0000256" key="3">
    <source>
        <dbReference type="ARBA" id="ARBA00023015"/>
    </source>
</evidence>
<feature type="domain" description="PAS" evidence="6">
    <location>
        <begin position="319"/>
        <end position="375"/>
    </location>
</feature>
<dbReference type="Proteomes" id="UP001054945">
    <property type="component" value="Unassembled WGS sequence"/>
</dbReference>
<comment type="subcellular location">
    <subcellularLocation>
        <location evidence="1">Nucleus</location>
    </subcellularLocation>
</comment>
<feature type="domain" description="BHLH" evidence="7">
    <location>
        <begin position="84"/>
        <end position="137"/>
    </location>
</feature>
<keyword evidence="3" id="KW-0805">Transcription regulation</keyword>
<gene>
    <name evidence="8" type="primary">HIF1A</name>
    <name evidence="8" type="ORF">CEXT_522541</name>
</gene>
<evidence type="ECO:0000256" key="5">
    <source>
        <dbReference type="ARBA" id="ARBA00023242"/>
    </source>
</evidence>
<dbReference type="GO" id="GO:0045944">
    <property type="term" value="P:positive regulation of transcription by RNA polymerase II"/>
    <property type="evidence" value="ECO:0007669"/>
    <property type="project" value="UniProtKB-ARBA"/>
</dbReference>
<dbReference type="Pfam" id="PF14598">
    <property type="entry name" value="PAS_11"/>
    <property type="match status" value="1"/>
</dbReference>
<name>A0AAV4MNJ1_CAEEX</name>
<dbReference type="CDD" id="cd00130">
    <property type="entry name" value="PAS"/>
    <property type="match status" value="2"/>
</dbReference>
<evidence type="ECO:0000313" key="9">
    <source>
        <dbReference type="Proteomes" id="UP001054945"/>
    </source>
</evidence>
<proteinExistence type="predicted"/>
<keyword evidence="4" id="KW-0804">Transcription</keyword>
<keyword evidence="2" id="KW-0677">Repeat</keyword>
<reference evidence="8 9" key="1">
    <citation type="submission" date="2021-06" db="EMBL/GenBank/DDBJ databases">
        <title>Caerostris extrusa draft genome.</title>
        <authorList>
            <person name="Kono N."/>
            <person name="Arakawa K."/>
        </authorList>
    </citation>
    <scope>NUCLEOTIDE SEQUENCE [LARGE SCALE GENOMIC DNA]</scope>
</reference>
<dbReference type="InterPro" id="IPR011598">
    <property type="entry name" value="bHLH_dom"/>
</dbReference>
<protein>
    <submittedName>
        <fullName evidence="8">Hypoxia-inducible factor 1-alpha</fullName>
    </submittedName>
</protein>
<evidence type="ECO:0000256" key="2">
    <source>
        <dbReference type="ARBA" id="ARBA00022737"/>
    </source>
</evidence>
<dbReference type="GO" id="GO:0005634">
    <property type="term" value="C:nucleus"/>
    <property type="evidence" value="ECO:0007669"/>
    <property type="project" value="UniProtKB-SubCell"/>
</dbReference>
<dbReference type="GO" id="GO:0046983">
    <property type="term" value="F:protein dimerization activity"/>
    <property type="evidence" value="ECO:0007669"/>
    <property type="project" value="InterPro"/>
</dbReference>
<dbReference type="Gene3D" id="3.30.450.20">
    <property type="entry name" value="PAS domain"/>
    <property type="match status" value="2"/>
</dbReference>
<keyword evidence="5" id="KW-0539">Nucleus</keyword>
<accession>A0AAV4MNJ1</accession>
<dbReference type="PROSITE" id="PS50888">
    <property type="entry name" value="BHLH"/>
    <property type="match status" value="1"/>
</dbReference>
<dbReference type="SMART" id="SM00091">
    <property type="entry name" value="PAS"/>
    <property type="match status" value="2"/>
</dbReference>
<evidence type="ECO:0000256" key="1">
    <source>
        <dbReference type="ARBA" id="ARBA00004123"/>
    </source>
</evidence>
<dbReference type="AlphaFoldDB" id="A0AAV4MNJ1"/>
<dbReference type="SUPFAM" id="SSF55785">
    <property type="entry name" value="PYP-like sensor domain (PAS domain)"/>
    <property type="match status" value="2"/>
</dbReference>
<dbReference type="InterPro" id="IPR013767">
    <property type="entry name" value="PAS_fold"/>
</dbReference>
<dbReference type="GO" id="GO:0071456">
    <property type="term" value="P:cellular response to hypoxia"/>
    <property type="evidence" value="ECO:0007669"/>
    <property type="project" value="TreeGrafter"/>
</dbReference>
<dbReference type="GO" id="GO:0000981">
    <property type="term" value="F:DNA-binding transcription factor activity, RNA polymerase II-specific"/>
    <property type="evidence" value="ECO:0007669"/>
    <property type="project" value="TreeGrafter"/>
</dbReference>
<comment type="caution">
    <text evidence="8">The sequence shown here is derived from an EMBL/GenBank/DDBJ whole genome shotgun (WGS) entry which is preliminary data.</text>
</comment>
<dbReference type="PANTHER" id="PTHR23043">
    <property type="entry name" value="HYPOXIA-INDUCIBLE FACTOR 1 ALPHA"/>
    <property type="match status" value="1"/>
</dbReference>
<feature type="domain" description="PAS" evidence="6">
    <location>
        <begin position="166"/>
        <end position="229"/>
    </location>
</feature>
<dbReference type="InterPro" id="IPR000014">
    <property type="entry name" value="PAS"/>
</dbReference>
<dbReference type="InterPro" id="IPR035965">
    <property type="entry name" value="PAS-like_dom_sf"/>
</dbReference>
<dbReference type="PANTHER" id="PTHR23043:SF17">
    <property type="entry name" value="PROTEIN SIMILAR"/>
    <property type="match status" value="1"/>
</dbReference>
<sequence length="443" mass="50351">MSIVSLALRKVNPIVYRIVNESPLEFRSAPKFIFIVLHRSLRVFRRLRQIAFEQPILCVKLWTLFAHLLCISLLSPVDVWNSEKRKEKSRDAADVVAARESEIFSDLSSQLPLPQGTAAALDKTSVMRLTVGYLKVREMVELFIAPYNHKCRLAISEKLAPKDNDMFKQLDGFFLVLSEEGDVIHLSENVEQFIGIPQVEMLGQSVFEFSHPCDHDEIRAILTAKVPVNGESPTTEKDFFSILVRMKSTIKTKGRAVNLKSATYQVIHYNGHKMGIPKWLATDKCSTVMVLIFGKPVPHPAQIDVPLDTDIFISRHSPDMKFTHIDERITEFLGYKSSELIGKSVYSYYHSLDVLPLLEAFKTTSIVSQKSVEEKKQLLDSPSICHWEVGWKKADRFSSSFHKGKYSSGKRGSSKIFYNSRAACKMDAKFPLNHHTDKCCSYS</sequence>
<dbReference type="PROSITE" id="PS50112">
    <property type="entry name" value="PAS"/>
    <property type="match status" value="2"/>
</dbReference>
<evidence type="ECO:0000313" key="8">
    <source>
        <dbReference type="EMBL" id="GIX73928.1"/>
    </source>
</evidence>